<dbReference type="EMBL" id="CACTIH010005983">
    <property type="protein sequence ID" value="CAA3003546.1"/>
    <property type="molecule type" value="Genomic_DNA"/>
</dbReference>
<evidence type="ECO:0000256" key="4">
    <source>
        <dbReference type="ARBA" id="ARBA00022737"/>
    </source>
</evidence>
<dbReference type="PANTHER" id="PTHR48063">
    <property type="entry name" value="LRR RECEPTOR-LIKE KINASE"/>
    <property type="match status" value="1"/>
</dbReference>
<keyword evidence="6" id="KW-0472">Membrane</keyword>
<dbReference type="GO" id="GO:0016020">
    <property type="term" value="C:membrane"/>
    <property type="evidence" value="ECO:0007669"/>
    <property type="project" value="UniProtKB-SubCell"/>
</dbReference>
<keyword evidence="7" id="KW-0325">Glycoprotein</keyword>
<keyword evidence="2" id="KW-0812">Transmembrane</keyword>
<dbReference type="InterPro" id="IPR055414">
    <property type="entry name" value="LRR_R13L4/SHOC2-like"/>
</dbReference>
<dbReference type="Gene3D" id="3.80.10.10">
    <property type="entry name" value="Ribonuclease Inhibitor"/>
    <property type="match status" value="1"/>
</dbReference>
<protein>
    <recommendedName>
        <fullName evidence="8">Disease resistance R13L4/SHOC-2-like LRR domain-containing protein</fullName>
    </recommendedName>
</protein>
<evidence type="ECO:0000313" key="9">
    <source>
        <dbReference type="EMBL" id="CAA3003546.1"/>
    </source>
</evidence>
<accession>A0A8S0TJB8</accession>
<reference evidence="9 10" key="1">
    <citation type="submission" date="2019-12" db="EMBL/GenBank/DDBJ databases">
        <authorList>
            <person name="Alioto T."/>
            <person name="Alioto T."/>
            <person name="Gomez Garrido J."/>
        </authorList>
    </citation>
    <scope>NUCLEOTIDE SEQUENCE [LARGE SCALE GENOMIC DNA]</scope>
</reference>
<organism evidence="9 10">
    <name type="scientific">Olea europaea subsp. europaea</name>
    <dbReference type="NCBI Taxonomy" id="158383"/>
    <lineage>
        <taxon>Eukaryota</taxon>
        <taxon>Viridiplantae</taxon>
        <taxon>Streptophyta</taxon>
        <taxon>Embryophyta</taxon>
        <taxon>Tracheophyta</taxon>
        <taxon>Spermatophyta</taxon>
        <taxon>Magnoliopsida</taxon>
        <taxon>eudicotyledons</taxon>
        <taxon>Gunneridae</taxon>
        <taxon>Pentapetalae</taxon>
        <taxon>asterids</taxon>
        <taxon>lamiids</taxon>
        <taxon>Lamiales</taxon>
        <taxon>Oleaceae</taxon>
        <taxon>Oleeae</taxon>
        <taxon>Olea</taxon>
    </lineage>
</organism>
<dbReference type="SUPFAM" id="SSF52058">
    <property type="entry name" value="L domain-like"/>
    <property type="match status" value="1"/>
</dbReference>
<dbReference type="InterPro" id="IPR046956">
    <property type="entry name" value="RLP23-like"/>
</dbReference>
<keyword evidence="3" id="KW-0732">Signal</keyword>
<name>A0A8S0TJB8_OLEEU</name>
<dbReference type="InterPro" id="IPR032675">
    <property type="entry name" value="LRR_dom_sf"/>
</dbReference>
<keyword evidence="5" id="KW-1133">Transmembrane helix</keyword>
<evidence type="ECO:0000256" key="7">
    <source>
        <dbReference type="ARBA" id="ARBA00023180"/>
    </source>
</evidence>
<dbReference type="Proteomes" id="UP000594638">
    <property type="component" value="Unassembled WGS sequence"/>
</dbReference>
<evidence type="ECO:0000259" key="8">
    <source>
        <dbReference type="Pfam" id="PF23598"/>
    </source>
</evidence>
<evidence type="ECO:0000256" key="5">
    <source>
        <dbReference type="ARBA" id="ARBA00022989"/>
    </source>
</evidence>
<keyword evidence="4" id="KW-0677">Repeat</keyword>
<dbReference type="Pfam" id="PF23598">
    <property type="entry name" value="LRR_14"/>
    <property type="match status" value="1"/>
</dbReference>
<proteinExistence type="predicted"/>
<dbReference type="OrthoDB" id="1937783at2759"/>
<comment type="caution">
    <text evidence="9">The sequence shown here is derived from an EMBL/GenBank/DDBJ whole genome shotgun (WGS) entry which is preliminary data.</text>
</comment>
<evidence type="ECO:0000256" key="6">
    <source>
        <dbReference type="ARBA" id="ARBA00023136"/>
    </source>
</evidence>
<evidence type="ECO:0000256" key="1">
    <source>
        <dbReference type="ARBA" id="ARBA00004479"/>
    </source>
</evidence>
<evidence type="ECO:0000256" key="3">
    <source>
        <dbReference type="ARBA" id="ARBA00022729"/>
    </source>
</evidence>
<keyword evidence="10" id="KW-1185">Reference proteome</keyword>
<sequence length="162" mass="18382">MRLTGNISVSLLEIQHLKYLDLNSNDFNLSKIPQFIGSLSRLQYLDLAYSHFSGEIPHHLGNLSELYYLHLGSYVDGSLTSTNLDWLSRLHSLRNLSMYSVNLTMATDWLQAITKLQRLHLYSCDLPMVLLPSPFNVSNSLSDIWLSGNEFSSSCIFPLVLT</sequence>
<dbReference type="PANTHER" id="PTHR48063:SF101">
    <property type="entry name" value="LRR RECEPTOR-LIKE SERINE_THREONINE-PROTEIN KINASE FLS2"/>
    <property type="match status" value="1"/>
</dbReference>
<gene>
    <name evidence="9" type="ORF">OLEA9_A085778</name>
</gene>
<evidence type="ECO:0000256" key="2">
    <source>
        <dbReference type="ARBA" id="ARBA00022692"/>
    </source>
</evidence>
<evidence type="ECO:0000313" key="10">
    <source>
        <dbReference type="Proteomes" id="UP000594638"/>
    </source>
</evidence>
<comment type="subcellular location">
    <subcellularLocation>
        <location evidence="1">Membrane</location>
        <topology evidence="1">Single-pass type I membrane protein</topology>
    </subcellularLocation>
</comment>
<dbReference type="AlphaFoldDB" id="A0A8S0TJB8"/>
<feature type="domain" description="Disease resistance R13L4/SHOC-2-like LRR" evidence="8">
    <location>
        <begin position="11"/>
        <end position="122"/>
    </location>
</feature>
<dbReference type="Gramene" id="OE9A085778T1">
    <property type="protein sequence ID" value="OE9A085778C1"/>
    <property type="gene ID" value="OE9A085778"/>
</dbReference>